<organism evidence="2 3">
    <name type="scientific">Steinernema carpocapsae</name>
    <name type="common">Entomopathogenic nematode</name>
    <dbReference type="NCBI Taxonomy" id="34508"/>
    <lineage>
        <taxon>Eukaryota</taxon>
        <taxon>Metazoa</taxon>
        <taxon>Ecdysozoa</taxon>
        <taxon>Nematoda</taxon>
        <taxon>Chromadorea</taxon>
        <taxon>Rhabditida</taxon>
        <taxon>Tylenchina</taxon>
        <taxon>Panagrolaimomorpha</taxon>
        <taxon>Strongyloidoidea</taxon>
        <taxon>Steinernematidae</taxon>
        <taxon>Steinernema</taxon>
    </lineage>
</organism>
<feature type="compositionally biased region" description="Basic and acidic residues" evidence="1">
    <location>
        <begin position="28"/>
        <end position="37"/>
    </location>
</feature>
<feature type="region of interest" description="Disordered" evidence="1">
    <location>
        <begin position="28"/>
        <end position="82"/>
    </location>
</feature>
<sequence>MRDLCEPQRSKWRVANRACKKSFRLKANENKNTEATKTRRSSVALKKEATDRTNSSPTCQRPPEVQVTNLRQKEALIEKGEG</sequence>
<name>A0A4U5MC55_STECR</name>
<reference evidence="2 3" key="1">
    <citation type="journal article" date="2015" name="Genome Biol.">
        <title>Comparative genomics of Steinernema reveals deeply conserved gene regulatory networks.</title>
        <authorList>
            <person name="Dillman A.R."/>
            <person name="Macchietto M."/>
            <person name="Porter C.F."/>
            <person name="Rogers A."/>
            <person name="Williams B."/>
            <person name="Antoshechkin I."/>
            <person name="Lee M.M."/>
            <person name="Goodwin Z."/>
            <person name="Lu X."/>
            <person name="Lewis E.E."/>
            <person name="Goodrich-Blair H."/>
            <person name="Stock S.P."/>
            <person name="Adams B.J."/>
            <person name="Sternberg P.W."/>
            <person name="Mortazavi A."/>
        </authorList>
    </citation>
    <scope>NUCLEOTIDE SEQUENCE [LARGE SCALE GENOMIC DNA]</scope>
    <source>
        <strain evidence="2 3">ALL</strain>
    </source>
</reference>
<keyword evidence="3" id="KW-1185">Reference proteome</keyword>
<dbReference type="EMBL" id="AZBU02000008">
    <property type="protein sequence ID" value="TKR66698.1"/>
    <property type="molecule type" value="Genomic_DNA"/>
</dbReference>
<accession>A0A4U5MC55</accession>
<evidence type="ECO:0000256" key="1">
    <source>
        <dbReference type="SAM" id="MobiDB-lite"/>
    </source>
</evidence>
<feature type="compositionally biased region" description="Basic and acidic residues" evidence="1">
    <location>
        <begin position="71"/>
        <end position="82"/>
    </location>
</feature>
<dbReference type="AlphaFoldDB" id="A0A4U5MC55"/>
<evidence type="ECO:0000313" key="3">
    <source>
        <dbReference type="Proteomes" id="UP000298663"/>
    </source>
</evidence>
<dbReference type="Proteomes" id="UP000298663">
    <property type="component" value="Unassembled WGS sequence"/>
</dbReference>
<protein>
    <submittedName>
        <fullName evidence="2">Uncharacterized protein</fullName>
    </submittedName>
</protein>
<comment type="caution">
    <text evidence="2">The sequence shown here is derived from an EMBL/GenBank/DDBJ whole genome shotgun (WGS) entry which is preliminary data.</text>
</comment>
<gene>
    <name evidence="2" type="ORF">L596_022950</name>
</gene>
<proteinExistence type="predicted"/>
<reference evidence="2 3" key="2">
    <citation type="journal article" date="2019" name="G3 (Bethesda)">
        <title>Hybrid Assembly of the Genome of the Entomopathogenic Nematode Steinernema carpocapsae Identifies the X-Chromosome.</title>
        <authorList>
            <person name="Serra L."/>
            <person name="Macchietto M."/>
            <person name="Macias-Munoz A."/>
            <person name="McGill C.J."/>
            <person name="Rodriguez I.M."/>
            <person name="Rodriguez B."/>
            <person name="Murad R."/>
            <person name="Mortazavi A."/>
        </authorList>
    </citation>
    <scope>NUCLEOTIDE SEQUENCE [LARGE SCALE GENOMIC DNA]</scope>
    <source>
        <strain evidence="2 3">ALL</strain>
    </source>
</reference>
<evidence type="ECO:0000313" key="2">
    <source>
        <dbReference type="EMBL" id="TKR66698.1"/>
    </source>
</evidence>